<dbReference type="Proteomes" id="UP000284657">
    <property type="component" value="Unassembled WGS sequence"/>
</dbReference>
<evidence type="ECO:0000313" key="2">
    <source>
        <dbReference type="EMBL" id="RLN61018.1"/>
    </source>
</evidence>
<dbReference type="PANTHER" id="PTHR46337">
    <property type="entry name" value="RCC1-LIKE G EXCHANGING FACTOR-LIKE PROTEIN"/>
    <property type="match status" value="1"/>
</dbReference>
<dbReference type="GO" id="GO:0019843">
    <property type="term" value="F:rRNA binding"/>
    <property type="evidence" value="ECO:0007669"/>
    <property type="project" value="TreeGrafter"/>
</dbReference>
<dbReference type="GO" id="GO:0005085">
    <property type="term" value="F:guanyl-nucleotide exchange factor activity"/>
    <property type="evidence" value="ECO:0007669"/>
    <property type="project" value="TreeGrafter"/>
</dbReference>
<reference evidence="4 5" key="1">
    <citation type="submission" date="2018-07" db="EMBL/GenBank/DDBJ databases">
        <title>Genome sequencing of oomycete isolates from Chile give support for New Zealand origin for Phytophthora kernoviae and make available the first Nothophytophthora sp. genome.</title>
        <authorList>
            <person name="Studholme D.J."/>
            <person name="Sanfuentes E."/>
            <person name="Panda P."/>
            <person name="Hill R."/>
            <person name="Sambles C."/>
            <person name="Grant M."/>
            <person name="Williams N.M."/>
            <person name="Mcdougal R.L."/>
        </authorList>
    </citation>
    <scope>NUCLEOTIDE SEQUENCE [LARGE SCALE GENOMIC DNA]</scope>
    <source>
        <strain evidence="3">Chile6</strain>
        <strain evidence="2">Chile7</strain>
    </source>
</reference>
<dbReference type="InterPro" id="IPR009091">
    <property type="entry name" value="RCC1/BLIP-II"/>
</dbReference>
<dbReference type="PROSITE" id="PS50012">
    <property type="entry name" value="RCC1_3"/>
    <property type="match status" value="2"/>
</dbReference>
<evidence type="ECO:0000313" key="4">
    <source>
        <dbReference type="Proteomes" id="UP000277300"/>
    </source>
</evidence>
<name>A0A3F2S4E1_9STRA</name>
<organism evidence="3 4">
    <name type="scientific">Phytophthora kernoviae</name>
    <dbReference type="NCBI Taxonomy" id="325452"/>
    <lineage>
        <taxon>Eukaryota</taxon>
        <taxon>Sar</taxon>
        <taxon>Stramenopiles</taxon>
        <taxon>Oomycota</taxon>
        <taxon>Peronosporomycetes</taxon>
        <taxon>Peronosporales</taxon>
        <taxon>Peronosporaceae</taxon>
        <taxon>Phytophthora</taxon>
    </lineage>
</organism>
<evidence type="ECO:0008006" key="6">
    <source>
        <dbReference type="Google" id="ProtNLM"/>
    </source>
</evidence>
<dbReference type="GO" id="GO:0005743">
    <property type="term" value="C:mitochondrial inner membrane"/>
    <property type="evidence" value="ECO:0007669"/>
    <property type="project" value="TreeGrafter"/>
</dbReference>
<feature type="repeat" description="RCC1" evidence="1">
    <location>
        <begin position="155"/>
        <end position="206"/>
    </location>
</feature>
<protein>
    <recommendedName>
        <fullName evidence="6">SAP domain-containing protein</fullName>
    </recommendedName>
</protein>
<evidence type="ECO:0000313" key="5">
    <source>
        <dbReference type="Proteomes" id="UP000284657"/>
    </source>
</evidence>
<gene>
    <name evidence="2" type="ORF">BBJ29_004170</name>
    <name evidence="3" type="ORF">BBP00_00000519</name>
</gene>
<evidence type="ECO:0000313" key="3">
    <source>
        <dbReference type="EMBL" id="RLN69254.1"/>
    </source>
</evidence>
<accession>A0A3F2S4E1</accession>
<dbReference type="InterPro" id="IPR000408">
    <property type="entry name" value="Reg_chr_condens"/>
</dbReference>
<dbReference type="OrthoDB" id="8068875at2759"/>
<proteinExistence type="predicted"/>
<dbReference type="EMBL" id="MBAD02000932">
    <property type="protein sequence ID" value="RLN61018.1"/>
    <property type="molecule type" value="Genomic_DNA"/>
</dbReference>
<dbReference type="Gene3D" id="2.130.10.30">
    <property type="entry name" value="Regulator of chromosome condensation 1/beta-lactamase-inhibitor protein II"/>
    <property type="match status" value="1"/>
</dbReference>
<dbReference type="InterPro" id="IPR053035">
    <property type="entry name" value="Mitochondrial_GEF_domain"/>
</dbReference>
<dbReference type="SUPFAM" id="SSF50985">
    <property type="entry name" value="RCC1/BLIP-II"/>
    <property type="match status" value="1"/>
</dbReference>
<dbReference type="Pfam" id="PF00415">
    <property type="entry name" value="RCC1"/>
    <property type="match status" value="1"/>
</dbReference>
<dbReference type="PANTHER" id="PTHR46337:SF1">
    <property type="entry name" value="RCC1-LIKE G EXCHANGING FACTOR-LIKE PROTEIN"/>
    <property type="match status" value="1"/>
</dbReference>
<dbReference type="AlphaFoldDB" id="A0A3F2S4E1"/>
<comment type="caution">
    <text evidence="3">The sequence shown here is derived from an EMBL/GenBank/DDBJ whole genome shotgun (WGS) entry which is preliminary data.</text>
</comment>
<feature type="repeat" description="RCC1" evidence="1">
    <location>
        <begin position="236"/>
        <end position="262"/>
    </location>
</feature>
<dbReference type="GO" id="GO:0070131">
    <property type="term" value="P:positive regulation of mitochondrial translation"/>
    <property type="evidence" value="ECO:0007669"/>
    <property type="project" value="TreeGrafter"/>
</dbReference>
<dbReference type="EMBL" id="MBDO02000006">
    <property type="protein sequence ID" value="RLN69254.1"/>
    <property type="molecule type" value="Genomic_DNA"/>
</dbReference>
<sequence>MATSNPLDRLREQRALKLLQALQGDLRSQMRLESDESGRNRENMAASLRRKTRIARLANPQERERIWSREQLPSYEGVAICSLPKSREFWREVDVLTWCKTELDAACMLLDLPTGGKKLELIARIQDWVHDPEILARQEEQRLLELQQDAILASGRVFAFGCNSNGELGLGHRRSCEVPTEIESFRGAHVTHVYSGFDSNFAYARTEDGQVFAWGGDESFPVKVPRKVFGTNSVGGFVFAFGSGLQGQLGLGKQKIAAIPSK</sequence>
<dbReference type="Proteomes" id="UP000277300">
    <property type="component" value="Unassembled WGS sequence"/>
</dbReference>
<evidence type="ECO:0000256" key="1">
    <source>
        <dbReference type="PROSITE-ProRule" id="PRU00235"/>
    </source>
</evidence>